<organism evidence="2 3">
    <name type="scientific">Neolamprologus brichardi</name>
    <name type="common">Fairy cichlid</name>
    <name type="synonym">Lamprologus brichardi</name>
    <dbReference type="NCBI Taxonomy" id="32507"/>
    <lineage>
        <taxon>Eukaryota</taxon>
        <taxon>Metazoa</taxon>
        <taxon>Chordata</taxon>
        <taxon>Craniata</taxon>
        <taxon>Vertebrata</taxon>
        <taxon>Euteleostomi</taxon>
        <taxon>Actinopterygii</taxon>
        <taxon>Neopterygii</taxon>
        <taxon>Teleostei</taxon>
        <taxon>Neoteleostei</taxon>
        <taxon>Acanthomorphata</taxon>
        <taxon>Ovalentaria</taxon>
        <taxon>Cichlomorphae</taxon>
        <taxon>Cichliformes</taxon>
        <taxon>Cichlidae</taxon>
        <taxon>African cichlids</taxon>
        <taxon>Pseudocrenilabrinae</taxon>
        <taxon>Lamprologini</taxon>
        <taxon>Neolamprologus</taxon>
    </lineage>
</organism>
<reference evidence="2" key="2">
    <citation type="submission" date="2025-09" db="UniProtKB">
        <authorList>
            <consortium name="Ensembl"/>
        </authorList>
    </citation>
    <scope>IDENTIFICATION</scope>
</reference>
<sequence>MILSLSFSLLPTLSLCLSICRRVSSSSHSLSAPERFGHHDFYIIFFLTRGVGKVAIYDLVCLQRWHLPYVPSHPTVNQDTVTVPHVCMHCSGFLHKSCCFS</sequence>
<dbReference type="Ensembl" id="ENSNBRT00000029837.1">
    <property type="protein sequence ID" value="ENSNBRP00000029081.1"/>
    <property type="gene ID" value="ENSNBRG00000022159.1"/>
</dbReference>
<evidence type="ECO:0000313" key="3">
    <source>
        <dbReference type="Proteomes" id="UP000261580"/>
    </source>
</evidence>
<proteinExistence type="predicted"/>
<keyword evidence="1" id="KW-0732">Signal</keyword>
<dbReference type="Bgee" id="ENSNBRG00000022159">
    <property type="expression patterns" value="Expressed in heart and 4 other cell types or tissues"/>
</dbReference>
<feature type="signal peptide" evidence="1">
    <location>
        <begin position="1"/>
        <end position="16"/>
    </location>
</feature>
<evidence type="ECO:0000313" key="2">
    <source>
        <dbReference type="Ensembl" id="ENSNBRP00000029081.1"/>
    </source>
</evidence>
<accession>A0A3Q4I2W2</accession>
<dbReference type="AlphaFoldDB" id="A0A3Q4I2W2"/>
<evidence type="ECO:0008006" key="4">
    <source>
        <dbReference type="Google" id="ProtNLM"/>
    </source>
</evidence>
<protein>
    <recommendedName>
        <fullName evidence="4">Secreted protein</fullName>
    </recommendedName>
</protein>
<feature type="chain" id="PRO_5018775642" description="Secreted protein" evidence="1">
    <location>
        <begin position="17"/>
        <end position="101"/>
    </location>
</feature>
<reference evidence="2" key="1">
    <citation type="submission" date="2025-08" db="UniProtKB">
        <authorList>
            <consortium name="Ensembl"/>
        </authorList>
    </citation>
    <scope>IDENTIFICATION</scope>
</reference>
<dbReference type="Proteomes" id="UP000261580">
    <property type="component" value="Unassembled WGS sequence"/>
</dbReference>
<name>A0A3Q4I2W2_NEOBR</name>
<keyword evidence="3" id="KW-1185">Reference proteome</keyword>
<evidence type="ECO:0000256" key="1">
    <source>
        <dbReference type="SAM" id="SignalP"/>
    </source>
</evidence>